<dbReference type="PROSITE" id="PS00086">
    <property type="entry name" value="CYTOCHROME_P450"/>
    <property type="match status" value="1"/>
</dbReference>
<dbReference type="GO" id="GO:0016132">
    <property type="term" value="P:brassinosteroid biosynthetic process"/>
    <property type="evidence" value="ECO:0007669"/>
    <property type="project" value="TreeGrafter"/>
</dbReference>
<comment type="similarity">
    <text evidence="3 13">Belongs to the cytochrome P450 family.</text>
</comment>
<dbReference type="PRINTS" id="PR00465">
    <property type="entry name" value="EP450IV"/>
</dbReference>
<keyword evidence="9 12" id="KW-0408">Iron</keyword>
<dbReference type="Proteomes" id="UP000243499">
    <property type="component" value="Chromosome 2"/>
</dbReference>
<dbReference type="InterPro" id="IPR002403">
    <property type="entry name" value="Cyt_P450_E_grp-IV"/>
</dbReference>
<dbReference type="AlphaFoldDB" id="A0A2S3GWL2"/>
<dbReference type="CDD" id="cd11043">
    <property type="entry name" value="CYP90-like"/>
    <property type="match status" value="1"/>
</dbReference>
<dbReference type="Gene3D" id="1.10.630.10">
    <property type="entry name" value="Cytochrome P450"/>
    <property type="match status" value="1"/>
</dbReference>
<keyword evidence="5 14" id="KW-0812">Transmembrane</keyword>
<gene>
    <name evidence="15" type="ORF">PAHAL_2G075300</name>
</gene>
<organism evidence="15">
    <name type="scientific">Panicum hallii</name>
    <dbReference type="NCBI Taxonomy" id="206008"/>
    <lineage>
        <taxon>Eukaryota</taxon>
        <taxon>Viridiplantae</taxon>
        <taxon>Streptophyta</taxon>
        <taxon>Embryophyta</taxon>
        <taxon>Tracheophyta</taxon>
        <taxon>Spermatophyta</taxon>
        <taxon>Magnoliopsida</taxon>
        <taxon>Liliopsida</taxon>
        <taxon>Poales</taxon>
        <taxon>Poaceae</taxon>
        <taxon>PACMAD clade</taxon>
        <taxon>Panicoideae</taxon>
        <taxon>Panicodae</taxon>
        <taxon>Paniceae</taxon>
        <taxon>Panicinae</taxon>
        <taxon>Panicum</taxon>
        <taxon>Panicum sect. Panicum</taxon>
    </lineage>
</organism>
<evidence type="ECO:0000256" key="8">
    <source>
        <dbReference type="ARBA" id="ARBA00023002"/>
    </source>
</evidence>
<reference evidence="15" key="1">
    <citation type="submission" date="2018-04" db="EMBL/GenBank/DDBJ databases">
        <title>WGS assembly of Panicum hallii.</title>
        <authorList>
            <person name="Lovell J."/>
            <person name="Jenkins J."/>
            <person name="Lowry D."/>
            <person name="Mamidi S."/>
            <person name="Sreedasyam A."/>
            <person name="Weng X."/>
            <person name="Barry K."/>
            <person name="Bonette J."/>
            <person name="Campitelli B."/>
            <person name="Daum C."/>
            <person name="Gordon S."/>
            <person name="Gould B."/>
            <person name="Lipzen A."/>
            <person name="Macqueen A."/>
            <person name="Palacio-Mejia J."/>
            <person name="Plott C."/>
            <person name="Shakirov E."/>
            <person name="Shu S."/>
            <person name="Yoshinaga Y."/>
            <person name="Zane M."/>
            <person name="Rokhsar D."/>
            <person name="Grimwood J."/>
            <person name="Schmutz J."/>
            <person name="Juenger T."/>
        </authorList>
    </citation>
    <scope>NUCLEOTIDE SEQUENCE [LARGE SCALE GENOMIC DNA]</scope>
    <source>
        <strain evidence="15">FIL2</strain>
    </source>
</reference>
<dbReference type="InterPro" id="IPR017972">
    <property type="entry name" value="Cyt_P450_CS"/>
</dbReference>
<dbReference type="GO" id="GO:0020037">
    <property type="term" value="F:heme binding"/>
    <property type="evidence" value="ECO:0007669"/>
    <property type="project" value="InterPro"/>
</dbReference>
<dbReference type="InterPro" id="IPR001128">
    <property type="entry name" value="Cyt_P450"/>
</dbReference>
<evidence type="ECO:0000256" key="4">
    <source>
        <dbReference type="ARBA" id="ARBA00022617"/>
    </source>
</evidence>
<comment type="cofactor">
    <cofactor evidence="1 12">
        <name>heme</name>
        <dbReference type="ChEBI" id="CHEBI:30413"/>
    </cofactor>
</comment>
<dbReference type="GO" id="GO:0016125">
    <property type="term" value="P:sterol metabolic process"/>
    <property type="evidence" value="ECO:0007669"/>
    <property type="project" value="TreeGrafter"/>
</dbReference>
<evidence type="ECO:0000256" key="3">
    <source>
        <dbReference type="ARBA" id="ARBA00010617"/>
    </source>
</evidence>
<evidence type="ECO:0000256" key="5">
    <source>
        <dbReference type="ARBA" id="ARBA00022692"/>
    </source>
</evidence>
<dbReference type="SUPFAM" id="SSF48264">
    <property type="entry name" value="Cytochrome P450"/>
    <property type="match status" value="1"/>
</dbReference>
<dbReference type="PANTHER" id="PTHR24286:SF259">
    <property type="entry name" value="CYTOCHROME P450"/>
    <property type="match status" value="1"/>
</dbReference>
<evidence type="ECO:0000256" key="9">
    <source>
        <dbReference type="ARBA" id="ARBA00023004"/>
    </source>
</evidence>
<protein>
    <recommendedName>
        <fullName evidence="16">Cytochrome P450</fullName>
    </recommendedName>
</protein>
<keyword evidence="7 14" id="KW-1133">Transmembrane helix</keyword>
<evidence type="ECO:0000256" key="13">
    <source>
        <dbReference type="RuleBase" id="RU000461"/>
    </source>
</evidence>
<dbReference type="GO" id="GO:0016020">
    <property type="term" value="C:membrane"/>
    <property type="evidence" value="ECO:0007669"/>
    <property type="project" value="UniProtKB-SubCell"/>
</dbReference>
<dbReference type="PRINTS" id="PR00385">
    <property type="entry name" value="P450"/>
</dbReference>
<keyword evidence="4 12" id="KW-0349">Heme</keyword>
<dbReference type="Pfam" id="PF00067">
    <property type="entry name" value="p450"/>
    <property type="match status" value="1"/>
</dbReference>
<feature type="binding site" description="axial binding residue" evidence="12">
    <location>
        <position position="429"/>
    </location>
    <ligand>
        <name>heme</name>
        <dbReference type="ChEBI" id="CHEBI:30413"/>
    </ligand>
    <ligandPart>
        <name>Fe</name>
        <dbReference type="ChEBI" id="CHEBI:18248"/>
    </ligandPart>
</feature>
<proteinExistence type="inferred from homology"/>
<evidence type="ECO:0000256" key="14">
    <source>
        <dbReference type="SAM" id="Phobius"/>
    </source>
</evidence>
<dbReference type="GO" id="GO:0005506">
    <property type="term" value="F:iron ion binding"/>
    <property type="evidence" value="ECO:0007669"/>
    <property type="project" value="InterPro"/>
</dbReference>
<comment type="subcellular location">
    <subcellularLocation>
        <location evidence="2">Membrane</location>
    </subcellularLocation>
</comment>
<keyword evidence="11 14" id="KW-0472">Membrane</keyword>
<accession>A0A2S3GWL2</accession>
<evidence type="ECO:0000256" key="7">
    <source>
        <dbReference type="ARBA" id="ARBA00022989"/>
    </source>
</evidence>
<sequence>MMELQVQDVVLYGIFTLVLGWLLLLIYRWTNPACNGRLPPGSMGLPIVGETLQLLKSSPSLDIPDFYKLRLKRYGHLFKTSLVGKPVVVSMDMEFNRFVFRNNDKLFQLWYPDAMNSIFGKKIISECYGSIHKYIRSLGAPLYAPKNLKEAFLSEMESIITESLRTWAANPNIEVKEAMTNMLFRITIKKVIGFESDSPSTKELRKKFELFFQGAVSFPIYVPGTKFYQSMQARKYVQKVLKDLLKQRISTPQKRYGDFLDIVVEELQSEEALVDENFMVDLVCGLIFAGIALTPTTLTIGMKFLTDSPNVVEALTEEHDAILKKREVVNSRITWEEFKYMKFTNQVINEMVRVSSHGPGIFRKTLKDVHVNGYTIPEGWLVLVSPMAVHLNPLIFEDPLTFNPWRWQGAHGSSLMKNFMPFGDGARHCIGADFTKLQIAMFLHALVTKYRWKEIKGGQMFRISDLVFPQPYHIQLFPRSSSESE</sequence>
<dbReference type="Gramene" id="PAN10167">
    <property type="protein sequence ID" value="PAN10167"/>
    <property type="gene ID" value="PAHAL_2G075300"/>
</dbReference>
<evidence type="ECO:0000313" key="15">
    <source>
        <dbReference type="EMBL" id="PAN10167.1"/>
    </source>
</evidence>
<evidence type="ECO:0000256" key="11">
    <source>
        <dbReference type="ARBA" id="ARBA00023136"/>
    </source>
</evidence>
<evidence type="ECO:0008006" key="16">
    <source>
        <dbReference type="Google" id="ProtNLM"/>
    </source>
</evidence>
<dbReference type="FunFam" id="1.10.630.10:FF:000020">
    <property type="entry name" value="Cytochrome P450 family protein"/>
    <property type="match status" value="1"/>
</dbReference>
<dbReference type="GO" id="GO:0016705">
    <property type="term" value="F:oxidoreductase activity, acting on paired donors, with incorporation or reduction of molecular oxygen"/>
    <property type="evidence" value="ECO:0007669"/>
    <property type="project" value="InterPro"/>
</dbReference>
<dbReference type="EMBL" id="CM008047">
    <property type="protein sequence ID" value="PAN10167.1"/>
    <property type="molecule type" value="Genomic_DNA"/>
</dbReference>
<keyword evidence="10 13" id="KW-0503">Monooxygenase</keyword>
<evidence type="ECO:0000256" key="12">
    <source>
        <dbReference type="PIRSR" id="PIRSR602403-1"/>
    </source>
</evidence>
<dbReference type="GO" id="GO:0010268">
    <property type="term" value="P:brassinosteroid homeostasis"/>
    <property type="evidence" value="ECO:0007669"/>
    <property type="project" value="TreeGrafter"/>
</dbReference>
<name>A0A2S3GWL2_9POAL</name>
<dbReference type="InterPro" id="IPR036396">
    <property type="entry name" value="Cyt_P450_sf"/>
</dbReference>
<evidence type="ECO:0000256" key="6">
    <source>
        <dbReference type="ARBA" id="ARBA00022723"/>
    </source>
</evidence>
<evidence type="ECO:0000256" key="10">
    <source>
        <dbReference type="ARBA" id="ARBA00023033"/>
    </source>
</evidence>
<dbReference type="PANTHER" id="PTHR24286">
    <property type="entry name" value="CYTOCHROME P450 26"/>
    <property type="match status" value="1"/>
</dbReference>
<dbReference type="GO" id="GO:0004497">
    <property type="term" value="F:monooxygenase activity"/>
    <property type="evidence" value="ECO:0007669"/>
    <property type="project" value="UniProtKB-KW"/>
</dbReference>
<keyword evidence="8 13" id="KW-0560">Oxidoreductase</keyword>
<keyword evidence="6 12" id="KW-0479">Metal-binding</keyword>
<feature type="transmembrane region" description="Helical" evidence="14">
    <location>
        <begin position="9"/>
        <end position="29"/>
    </location>
</feature>
<evidence type="ECO:0000256" key="2">
    <source>
        <dbReference type="ARBA" id="ARBA00004370"/>
    </source>
</evidence>
<evidence type="ECO:0000256" key="1">
    <source>
        <dbReference type="ARBA" id="ARBA00001971"/>
    </source>
</evidence>